<feature type="transmembrane region" description="Helical" evidence="1">
    <location>
        <begin position="171"/>
        <end position="192"/>
    </location>
</feature>
<organism evidence="2 3">
    <name type="scientific">Aspergillus homomorphus (strain CBS 101889)</name>
    <dbReference type="NCBI Taxonomy" id="1450537"/>
    <lineage>
        <taxon>Eukaryota</taxon>
        <taxon>Fungi</taxon>
        <taxon>Dikarya</taxon>
        <taxon>Ascomycota</taxon>
        <taxon>Pezizomycotina</taxon>
        <taxon>Eurotiomycetes</taxon>
        <taxon>Eurotiomycetidae</taxon>
        <taxon>Eurotiales</taxon>
        <taxon>Aspergillaceae</taxon>
        <taxon>Aspergillus</taxon>
        <taxon>Aspergillus subgen. Circumdati</taxon>
    </lineage>
</organism>
<feature type="transmembrane region" description="Helical" evidence="1">
    <location>
        <begin position="111"/>
        <end position="133"/>
    </location>
</feature>
<proteinExistence type="predicted"/>
<evidence type="ECO:0000313" key="3">
    <source>
        <dbReference type="Proteomes" id="UP000248961"/>
    </source>
</evidence>
<keyword evidence="1" id="KW-1133">Transmembrane helix</keyword>
<feature type="transmembrane region" description="Helical" evidence="1">
    <location>
        <begin position="237"/>
        <end position="259"/>
    </location>
</feature>
<name>A0A395I157_ASPHC</name>
<protein>
    <submittedName>
        <fullName evidence="2">Uncharacterized protein</fullName>
    </submittedName>
</protein>
<gene>
    <name evidence="2" type="ORF">BO97DRAFT_423552</name>
</gene>
<reference evidence="2 3" key="1">
    <citation type="submission" date="2018-02" db="EMBL/GenBank/DDBJ databases">
        <title>The genomes of Aspergillus section Nigri reveals drivers in fungal speciation.</title>
        <authorList>
            <consortium name="DOE Joint Genome Institute"/>
            <person name="Vesth T.C."/>
            <person name="Nybo J."/>
            <person name="Theobald S."/>
            <person name="Brandl J."/>
            <person name="Frisvad J.C."/>
            <person name="Nielsen K.F."/>
            <person name="Lyhne E.K."/>
            <person name="Kogle M.E."/>
            <person name="Kuo A."/>
            <person name="Riley R."/>
            <person name="Clum A."/>
            <person name="Nolan M."/>
            <person name="Lipzen A."/>
            <person name="Salamov A."/>
            <person name="Henrissat B."/>
            <person name="Wiebenga A."/>
            <person name="De vries R.P."/>
            <person name="Grigoriev I.V."/>
            <person name="Mortensen U.H."/>
            <person name="Andersen M.R."/>
            <person name="Baker S.E."/>
        </authorList>
    </citation>
    <scope>NUCLEOTIDE SEQUENCE [LARGE SCALE GENOMIC DNA]</scope>
    <source>
        <strain evidence="2 3">CBS 101889</strain>
    </source>
</reference>
<feature type="transmembrane region" description="Helical" evidence="1">
    <location>
        <begin position="213"/>
        <end position="231"/>
    </location>
</feature>
<keyword evidence="1" id="KW-0812">Transmembrane</keyword>
<dbReference type="AlphaFoldDB" id="A0A395I157"/>
<feature type="transmembrane region" description="Helical" evidence="1">
    <location>
        <begin position="145"/>
        <end position="165"/>
    </location>
</feature>
<dbReference type="Proteomes" id="UP000248961">
    <property type="component" value="Unassembled WGS sequence"/>
</dbReference>
<sequence>MAENKKQKIRYDWIGIILIWFLRLLNLLYANALRWMLYFFLVLTPTLYAPREYLAILSLGMFETPIPLSDTTITSWMASDAAGRCMTTTQKRDAVSADVDNVSGWYGPGAYLSWLVTGYVAACSSIWGSKISAHNPHSRRLDGEVLFTLAYPMIATFDILARLITCKIDPGINAALFVLISSIMIVSPLSRLSWQWDGEAVDTESILPKCTRGWWMSGVRFVMHTVLYAILGEPYGYTDLVLAVYGVLLLIMFASEIHGEVLSETYPYRKTVYLGRAKRLVLFGVVQAVWVVVLAARKGYVWPRTSASLWDLDQVAGLAVTVCALAYSRWDGIKDAVSSSWKFVETRSLMGRLSH</sequence>
<feature type="transmembrane region" description="Helical" evidence="1">
    <location>
        <begin position="12"/>
        <end position="32"/>
    </location>
</feature>
<dbReference type="OrthoDB" id="4441075at2759"/>
<evidence type="ECO:0000256" key="1">
    <source>
        <dbReference type="SAM" id="Phobius"/>
    </source>
</evidence>
<evidence type="ECO:0000313" key="2">
    <source>
        <dbReference type="EMBL" id="RAL13343.1"/>
    </source>
</evidence>
<keyword evidence="3" id="KW-1185">Reference proteome</keyword>
<dbReference type="EMBL" id="KZ824279">
    <property type="protein sequence ID" value="RAL13343.1"/>
    <property type="molecule type" value="Genomic_DNA"/>
</dbReference>
<keyword evidence="1" id="KW-0472">Membrane</keyword>
<dbReference type="GeneID" id="37201180"/>
<dbReference type="VEuPathDB" id="FungiDB:BO97DRAFT_423552"/>
<accession>A0A395I157</accession>
<dbReference type="RefSeq" id="XP_025552497.1">
    <property type="nucleotide sequence ID" value="XM_025696891.1"/>
</dbReference>
<feature type="transmembrane region" description="Helical" evidence="1">
    <location>
        <begin position="280"/>
        <end position="300"/>
    </location>
</feature>